<evidence type="ECO:0000256" key="1">
    <source>
        <dbReference type="SAM" id="MobiDB-lite"/>
    </source>
</evidence>
<dbReference type="Proteomes" id="UP001595075">
    <property type="component" value="Unassembled WGS sequence"/>
</dbReference>
<dbReference type="InterPro" id="IPR008914">
    <property type="entry name" value="PEBP"/>
</dbReference>
<evidence type="ECO:0000313" key="3">
    <source>
        <dbReference type="Proteomes" id="UP001595075"/>
    </source>
</evidence>
<gene>
    <name evidence="2" type="ORF">VTL71DRAFT_9413</name>
</gene>
<evidence type="ECO:0008006" key="4">
    <source>
        <dbReference type="Google" id="ProtNLM"/>
    </source>
</evidence>
<accession>A0ABR4BU75</accession>
<organism evidence="2 3">
    <name type="scientific">Oculimacula yallundae</name>
    <dbReference type="NCBI Taxonomy" id="86028"/>
    <lineage>
        <taxon>Eukaryota</taxon>
        <taxon>Fungi</taxon>
        <taxon>Dikarya</taxon>
        <taxon>Ascomycota</taxon>
        <taxon>Pezizomycotina</taxon>
        <taxon>Leotiomycetes</taxon>
        <taxon>Helotiales</taxon>
        <taxon>Ploettnerulaceae</taxon>
        <taxon>Oculimacula</taxon>
    </lineage>
</organism>
<dbReference type="Gene3D" id="3.90.280.10">
    <property type="entry name" value="PEBP-like"/>
    <property type="match status" value="1"/>
</dbReference>
<reference evidence="2 3" key="1">
    <citation type="journal article" date="2024" name="Commun. Biol.">
        <title>Comparative genomic analysis of thermophilic fungi reveals convergent evolutionary adaptations and gene losses.</title>
        <authorList>
            <person name="Steindorff A.S."/>
            <person name="Aguilar-Pontes M.V."/>
            <person name="Robinson A.J."/>
            <person name="Andreopoulos B."/>
            <person name="LaButti K."/>
            <person name="Kuo A."/>
            <person name="Mondo S."/>
            <person name="Riley R."/>
            <person name="Otillar R."/>
            <person name="Haridas S."/>
            <person name="Lipzen A."/>
            <person name="Grimwood J."/>
            <person name="Schmutz J."/>
            <person name="Clum A."/>
            <person name="Reid I.D."/>
            <person name="Moisan M.C."/>
            <person name="Butler G."/>
            <person name="Nguyen T.T.M."/>
            <person name="Dewar K."/>
            <person name="Conant G."/>
            <person name="Drula E."/>
            <person name="Henrissat B."/>
            <person name="Hansel C."/>
            <person name="Singer S."/>
            <person name="Hutchinson M.I."/>
            <person name="de Vries R.P."/>
            <person name="Natvig D.O."/>
            <person name="Powell A.J."/>
            <person name="Tsang A."/>
            <person name="Grigoriev I.V."/>
        </authorList>
    </citation>
    <scope>NUCLEOTIDE SEQUENCE [LARGE SCALE GENOMIC DNA]</scope>
    <source>
        <strain evidence="2 3">CBS 494.80</strain>
    </source>
</reference>
<protein>
    <recommendedName>
        <fullName evidence="4">PEBP-like protein</fullName>
    </recommendedName>
</protein>
<keyword evidence="3" id="KW-1185">Reference proteome</keyword>
<dbReference type="InterPro" id="IPR035810">
    <property type="entry name" value="PEBP_euk"/>
</dbReference>
<proteinExistence type="predicted"/>
<dbReference type="CDD" id="cd00866">
    <property type="entry name" value="PEBP_euk"/>
    <property type="match status" value="1"/>
</dbReference>
<dbReference type="PANTHER" id="PTHR11362:SF141">
    <property type="entry name" value="PHOSPHATIDYLETHANOLAMINE-BINDING PROTEIN"/>
    <property type="match status" value="1"/>
</dbReference>
<comment type="caution">
    <text evidence="2">The sequence shown here is derived from an EMBL/GenBank/DDBJ whole genome shotgun (WGS) entry which is preliminary data.</text>
</comment>
<dbReference type="SUPFAM" id="SSF49777">
    <property type="entry name" value="PEBP-like"/>
    <property type="match status" value="1"/>
</dbReference>
<name>A0ABR4BU75_9HELO</name>
<evidence type="ECO:0000313" key="2">
    <source>
        <dbReference type="EMBL" id="KAL2060771.1"/>
    </source>
</evidence>
<dbReference type="InterPro" id="IPR036610">
    <property type="entry name" value="PEBP-like_sf"/>
</dbReference>
<dbReference type="Pfam" id="PF01161">
    <property type="entry name" value="PBP"/>
    <property type="match status" value="1"/>
</dbReference>
<feature type="region of interest" description="Disordered" evidence="1">
    <location>
        <begin position="193"/>
        <end position="216"/>
    </location>
</feature>
<feature type="compositionally biased region" description="Low complexity" evidence="1">
    <location>
        <begin position="196"/>
        <end position="213"/>
    </location>
</feature>
<sequence>MSEFVTAAIVPEVLAAFNPSVSFYVSYRSADGDAALLHPGAKLTTAEAKAPLELSVDNIGNATNITSTTRYIVYMIGPDVPSRSTPTSRNVRHYLAGNFTISPQNSSLLATASLFTNSTVATNEYAAPAPSAGTISHRYIYLLYTQPPALNSKSFESLGFNASARAGFNLTAFRILAGLGPSIGGTFFETDTEANSTSRGLSTGTSTSPSSTRKVNNTSSAMKLGGGAGSAYELLITAGTAVMGAMLFWDFFELVCSDLCWSIWCSILGSALSGRWASSCAISIRYLSDEPRFLCFSLFDYMFLPSYGCHSTV</sequence>
<dbReference type="EMBL" id="JAZHXI010000021">
    <property type="protein sequence ID" value="KAL2060771.1"/>
    <property type="molecule type" value="Genomic_DNA"/>
</dbReference>
<dbReference type="PANTHER" id="PTHR11362">
    <property type="entry name" value="PHOSPHATIDYLETHANOLAMINE-BINDING PROTEIN"/>
    <property type="match status" value="1"/>
</dbReference>